<comment type="caution">
    <text evidence="2">The sequence shown here is derived from an EMBL/GenBank/DDBJ whole genome shotgun (WGS) entry which is preliminary data.</text>
</comment>
<feature type="region of interest" description="Disordered" evidence="1">
    <location>
        <begin position="1"/>
        <end position="26"/>
    </location>
</feature>
<accession>A0A8J3TRP2</accession>
<evidence type="ECO:0000256" key="1">
    <source>
        <dbReference type="SAM" id="MobiDB-lite"/>
    </source>
</evidence>
<dbReference type="AlphaFoldDB" id="A0A8J3TRP2"/>
<feature type="region of interest" description="Disordered" evidence="1">
    <location>
        <begin position="412"/>
        <end position="433"/>
    </location>
</feature>
<dbReference type="Proteomes" id="UP000650628">
    <property type="component" value="Unassembled WGS sequence"/>
</dbReference>
<keyword evidence="3" id="KW-1185">Reference proteome</keyword>
<reference evidence="2 3" key="1">
    <citation type="submission" date="2021-01" db="EMBL/GenBank/DDBJ databases">
        <title>Whole genome shotgun sequence of Planotetraspora mira NBRC 15435.</title>
        <authorList>
            <person name="Komaki H."/>
            <person name="Tamura T."/>
        </authorList>
    </citation>
    <scope>NUCLEOTIDE SEQUENCE [LARGE SCALE GENOMIC DNA]</scope>
    <source>
        <strain evidence="2 3">NBRC 15435</strain>
    </source>
</reference>
<name>A0A8J3TRP2_9ACTN</name>
<dbReference type="EMBL" id="BOOO01000031">
    <property type="protein sequence ID" value="GII31825.1"/>
    <property type="molecule type" value="Genomic_DNA"/>
</dbReference>
<dbReference type="PANTHER" id="PTHR39290:SF6">
    <property type="entry name" value="S-ADENOSYL-L-METHIONINE-DEPENDENT METHYLTRANSFERASES SUPERFAMILY PROTEIN"/>
    <property type="match status" value="1"/>
</dbReference>
<proteinExistence type="predicted"/>
<evidence type="ECO:0000313" key="3">
    <source>
        <dbReference type="Proteomes" id="UP000650628"/>
    </source>
</evidence>
<sequence>MSGREPAGPSLADAEPPVAGGIAPGGHREGVRPLLLGGRRALVDGHPICAGCGAAVVPRGPDRWRHLPAGRPYPRRSRWLAPITLSELRELPTYEDFAARYPDAVRPAGGLAGATTRQDWIEGRRRLEAYHAALPDLDPSRLGPADNPYLELVAILTGGPPGVGPWRLAPGLARMLDLPGRRRELSGRLAWAIPNEAALACVAGHSPVLDGGAGAGYWAALLRMRGADVRAVDTAPPASGGNRYHPADAHQWVAVERLNTEAAVRADPDRTLLLCWPPPDDDAAGYGALRAYRGDTVLYVGGDQDGPTGTTRLHRELALNWTLDEDFGLPSWPGVPDRLTVWRRKATRRPQRGLDRCPGCGRFQPVGAIGRCDRCFAARPPALAIRVGGRRVEYPQHVVDRMPPALRVALADSPNRIRLPGSTPDQEPPRSLR</sequence>
<protein>
    <submittedName>
        <fullName evidence="2">Uncharacterized protein</fullName>
    </submittedName>
</protein>
<organism evidence="2 3">
    <name type="scientific">Planotetraspora mira</name>
    <dbReference type="NCBI Taxonomy" id="58121"/>
    <lineage>
        <taxon>Bacteria</taxon>
        <taxon>Bacillati</taxon>
        <taxon>Actinomycetota</taxon>
        <taxon>Actinomycetes</taxon>
        <taxon>Streptosporangiales</taxon>
        <taxon>Streptosporangiaceae</taxon>
        <taxon>Planotetraspora</taxon>
    </lineage>
</organism>
<dbReference type="InterPro" id="IPR029063">
    <property type="entry name" value="SAM-dependent_MTases_sf"/>
</dbReference>
<dbReference type="SUPFAM" id="SSF53335">
    <property type="entry name" value="S-adenosyl-L-methionine-dependent methyltransferases"/>
    <property type="match status" value="1"/>
</dbReference>
<gene>
    <name evidence="2" type="ORF">Pmi06nite_52670</name>
</gene>
<dbReference type="RefSeq" id="WP_203955749.1">
    <property type="nucleotide sequence ID" value="NZ_BOOO01000031.1"/>
</dbReference>
<dbReference type="PANTHER" id="PTHR39290">
    <property type="entry name" value="C3H1-TYPE DOMAIN-CONTAINING PROTEIN-RELATED"/>
    <property type="match status" value="1"/>
</dbReference>
<evidence type="ECO:0000313" key="2">
    <source>
        <dbReference type="EMBL" id="GII31825.1"/>
    </source>
</evidence>